<organism evidence="1 2">
    <name type="scientific">Arachis hypogaea</name>
    <name type="common">Peanut</name>
    <dbReference type="NCBI Taxonomy" id="3818"/>
    <lineage>
        <taxon>Eukaryota</taxon>
        <taxon>Viridiplantae</taxon>
        <taxon>Streptophyta</taxon>
        <taxon>Embryophyta</taxon>
        <taxon>Tracheophyta</taxon>
        <taxon>Spermatophyta</taxon>
        <taxon>Magnoliopsida</taxon>
        <taxon>eudicotyledons</taxon>
        <taxon>Gunneridae</taxon>
        <taxon>Pentapetalae</taxon>
        <taxon>rosids</taxon>
        <taxon>fabids</taxon>
        <taxon>Fabales</taxon>
        <taxon>Fabaceae</taxon>
        <taxon>Papilionoideae</taxon>
        <taxon>50 kb inversion clade</taxon>
        <taxon>dalbergioids sensu lato</taxon>
        <taxon>Dalbergieae</taxon>
        <taxon>Pterocarpus clade</taxon>
        <taxon>Arachis</taxon>
    </lineage>
</organism>
<accession>A0A6B9V586</accession>
<name>A0A6B9V586_ARAHY</name>
<sequence>MCEGLCGDARVYGMTSRRKWHMLQLQNQRLQVLAEVMFGILQLENQRLQEVETCRGYAAGMPYLTCESDCVGCGSKSTNELITCDRTRHASLLFAHLHLIIFAYLVSM</sequence>
<evidence type="ECO:0000313" key="1">
    <source>
        <dbReference type="EMBL" id="QHN76570.1"/>
    </source>
</evidence>
<dbReference type="AlphaFoldDB" id="A0A6B9V586"/>
<gene>
    <name evidence="1" type="ORF">DS421_19g645040</name>
</gene>
<dbReference type="EMBL" id="CP031001">
    <property type="protein sequence ID" value="QHN76570.1"/>
    <property type="molecule type" value="Genomic_DNA"/>
</dbReference>
<protein>
    <submittedName>
        <fullName evidence="1">Uncharacterized protein</fullName>
    </submittedName>
</protein>
<dbReference type="Proteomes" id="UP000464620">
    <property type="component" value="Chromosome B09"/>
</dbReference>
<proteinExistence type="predicted"/>
<reference evidence="1 2" key="1">
    <citation type="submission" date="2020-01" db="EMBL/GenBank/DDBJ databases">
        <title>Genome sequence of Arachis hypogaea, cultivar Shitouqi.</title>
        <authorList>
            <person name="Zhuang W."/>
            <person name="Chen H."/>
            <person name="Varshney R."/>
            <person name="Wang D."/>
            <person name="Ming R."/>
        </authorList>
    </citation>
    <scope>NUCLEOTIDE SEQUENCE [LARGE SCALE GENOMIC DNA]</scope>
    <source>
        <tissue evidence="1">Young leaf</tissue>
    </source>
</reference>
<evidence type="ECO:0000313" key="2">
    <source>
        <dbReference type="Proteomes" id="UP000464620"/>
    </source>
</evidence>